<evidence type="ECO:0000256" key="6">
    <source>
        <dbReference type="ARBA" id="ARBA00022833"/>
    </source>
</evidence>
<evidence type="ECO:0000256" key="7">
    <source>
        <dbReference type="ARBA" id="ARBA00048045"/>
    </source>
</evidence>
<feature type="binding site" evidence="8">
    <location>
        <position position="102"/>
    </location>
    <ligand>
        <name>Zn(2+)</name>
        <dbReference type="ChEBI" id="CHEBI:29105"/>
        <note>catalytic</note>
    </ligand>
</feature>
<comment type="similarity">
    <text evidence="1">Belongs to the cytidine and deoxycytidylate deaminase family. ADAT2 subfamily.</text>
</comment>
<organism evidence="10">
    <name type="scientific">Acidithiobacillus sulfuriphilus</name>
    <dbReference type="NCBI Taxonomy" id="1867749"/>
    <lineage>
        <taxon>Bacteria</taxon>
        <taxon>Pseudomonadati</taxon>
        <taxon>Pseudomonadota</taxon>
        <taxon>Acidithiobacillia</taxon>
        <taxon>Acidithiobacillales</taxon>
        <taxon>Acidithiobacillaceae</taxon>
        <taxon>Acidithiobacillus</taxon>
    </lineage>
</organism>
<dbReference type="FunFam" id="3.40.140.10:FF:000005">
    <property type="entry name" value="tRNA-specific adenosine deaminase"/>
    <property type="match status" value="1"/>
</dbReference>
<evidence type="ECO:0000256" key="8">
    <source>
        <dbReference type="HAMAP-Rule" id="MF_00972"/>
    </source>
</evidence>
<gene>
    <name evidence="8 10" type="primary">tadA</name>
    <name evidence="10" type="ORF">EC580_04015</name>
</gene>
<dbReference type="InterPro" id="IPR058535">
    <property type="entry name" value="MafB19-deam"/>
</dbReference>
<evidence type="ECO:0000259" key="9">
    <source>
        <dbReference type="PROSITE" id="PS51747"/>
    </source>
</evidence>
<feature type="active site" description="Proton donor" evidence="8">
    <location>
        <position position="71"/>
    </location>
</feature>
<dbReference type="InterPro" id="IPR016193">
    <property type="entry name" value="Cytidine_deaminase-like"/>
</dbReference>
<dbReference type="InterPro" id="IPR002125">
    <property type="entry name" value="CMP_dCMP_dom"/>
</dbReference>
<keyword evidence="6 8" id="KW-0862">Zinc</keyword>
<feature type="binding site" evidence="8">
    <location>
        <position position="69"/>
    </location>
    <ligand>
        <name>Zn(2+)</name>
        <dbReference type="ChEBI" id="CHEBI:29105"/>
        <note>catalytic</note>
    </ligand>
</feature>
<dbReference type="GO" id="GO:0002100">
    <property type="term" value="P:tRNA wobble adenosine to inosine editing"/>
    <property type="evidence" value="ECO:0007669"/>
    <property type="project" value="UniProtKB-UniRule"/>
</dbReference>
<dbReference type="PROSITE" id="PS00903">
    <property type="entry name" value="CYT_DCMP_DEAMINASES_1"/>
    <property type="match status" value="1"/>
</dbReference>
<comment type="subunit">
    <text evidence="2 8">Homodimer.</text>
</comment>
<keyword evidence="3 8" id="KW-0819">tRNA processing</keyword>
<dbReference type="EMBL" id="RIZI01000133">
    <property type="protein sequence ID" value="RNF67627.1"/>
    <property type="molecule type" value="Genomic_DNA"/>
</dbReference>
<proteinExistence type="inferred from homology"/>
<accession>A0A3M8RGF1</accession>
<dbReference type="InterPro" id="IPR028883">
    <property type="entry name" value="tRNA_aden_deaminase"/>
</dbReference>
<dbReference type="InterPro" id="IPR016192">
    <property type="entry name" value="APOBEC/CMP_deaminase_Zn-bd"/>
</dbReference>
<feature type="domain" description="CMP/dCMP-type deaminase" evidence="9">
    <location>
        <begin position="17"/>
        <end position="137"/>
    </location>
</feature>
<dbReference type="Gene3D" id="3.40.140.10">
    <property type="entry name" value="Cytidine Deaminase, domain 2"/>
    <property type="match status" value="1"/>
</dbReference>
<comment type="caution">
    <text evidence="10">The sequence shown here is derived from an EMBL/GenBank/DDBJ whole genome shotgun (WGS) entry which is preliminary data.</text>
</comment>
<dbReference type="CDD" id="cd01285">
    <property type="entry name" value="nucleoside_deaminase"/>
    <property type="match status" value="1"/>
</dbReference>
<dbReference type="PANTHER" id="PTHR11079">
    <property type="entry name" value="CYTOSINE DEAMINASE FAMILY MEMBER"/>
    <property type="match status" value="1"/>
</dbReference>
<name>A0A3M8RGF1_9PROT</name>
<protein>
    <recommendedName>
        <fullName evidence="8">tRNA-specific adenosine deaminase</fullName>
        <ecNumber evidence="8">3.5.4.33</ecNumber>
    </recommendedName>
</protein>
<dbReference type="HAMAP" id="MF_00972">
    <property type="entry name" value="tRNA_aden_deaminase"/>
    <property type="match status" value="1"/>
</dbReference>
<dbReference type="SUPFAM" id="SSF53927">
    <property type="entry name" value="Cytidine deaminase-like"/>
    <property type="match status" value="1"/>
</dbReference>
<reference evidence="10" key="1">
    <citation type="submission" date="2018-10" db="EMBL/GenBank/DDBJ databases">
        <title>Acidithiobacillus sulfuriphilus sp. nov.: an extremely acidophilic sulfur-oxidizing chemolithotroph isolated from a neutral pH environment.</title>
        <authorList>
            <person name="Falagan C."/>
            <person name="Moya-Beltran A."/>
            <person name="Quatrini R."/>
            <person name="Johnson D.B."/>
        </authorList>
    </citation>
    <scope>NUCLEOTIDE SEQUENCE [LARGE SCALE GENOMIC DNA]</scope>
    <source>
        <strain evidence="10">CJ-2</strain>
    </source>
</reference>
<evidence type="ECO:0000256" key="4">
    <source>
        <dbReference type="ARBA" id="ARBA00022723"/>
    </source>
</evidence>
<comment type="catalytic activity">
    <reaction evidence="7 8">
        <text>adenosine(34) in tRNA + H2O + H(+) = inosine(34) in tRNA + NH4(+)</text>
        <dbReference type="Rhea" id="RHEA:43168"/>
        <dbReference type="Rhea" id="RHEA-COMP:10373"/>
        <dbReference type="Rhea" id="RHEA-COMP:10374"/>
        <dbReference type="ChEBI" id="CHEBI:15377"/>
        <dbReference type="ChEBI" id="CHEBI:15378"/>
        <dbReference type="ChEBI" id="CHEBI:28938"/>
        <dbReference type="ChEBI" id="CHEBI:74411"/>
        <dbReference type="ChEBI" id="CHEBI:82852"/>
        <dbReference type="EC" id="3.5.4.33"/>
    </reaction>
</comment>
<keyword evidence="5 8" id="KW-0378">Hydrolase</keyword>
<dbReference type="OrthoDB" id="5292446at2"/>
<evidence type="ECO:0000256" key="5">
    <source>
        <dbReference type="ARBA" id="ARBA00022801"/>
    </source>
</evidence>
<keyword evidence="4 8" id="KW-0479">Metal-binding</keyword>
<dbReference type="RefSeq" id="WP_123102416.1">
    <property type="nucleotide sequence ID" value="NZ_CP127527.1"/>
</dbReference>
<evidence type="ECO:0000256" key="2">
    <source>
        <dbReference type="ARBA" id="ARBA00011738"/>
    </source>
</evidence>
<comment type="cofactor">
    <cofactor evidence="8">
        <name>Zn(2+)</name>
        <dbReference type="ChEBI" id="CHEBI:29105"/>
    </cofactor>
    <text evidence="8">Binds 1 zinc ion per subunit.</text>
</comment>
<sequence>MNEDYPAGPPLEEGQDAVDRHWMAQALALARQAADLGEVPVGALLLGADGVVLGAAHNQPIGRHDPTAHAEILALRQGAERVGNYRLGGSTLYVTLEPCAMCAGAILHARVQRLVYAAADPKGGAVVSLYPLLADPRMNHRVMLCGGVRAEEAGLLLRAFFRARRG</sequence>
<dbReference type="PROSITE" id="PS51747">
    <property type="entry name" value="CYT_DCMP_DEAMINASES_2"/>
    <property type="match status" value="1"/>
</dbReference>
<evidence type="ECO:0000256" key="3">
    <source>
        <dbReference type="ARBA" id="ARBA00022694"/>
    </source>
</evidence>
<dbReference type="Pfam" id="PF14437">
    <property type="entry name" value="MafB19-deam"/>
    <property type="match status" value="1"/>
</dbReference>
<dbReference type="EC" id="3.5.4.33" evidence="8"/>
<dbReference type="NCBIfam" id="NF008113">
    <property type="entry name" value="PRK10860.1"/>
    <property type="match status" value="1"/>
</dbReference>
<evidence type="ECO:0000256" key="1">
    <source>
        <dbReference type="ARBA" id="ARBA00010669"/>
    </source>
</evidence>
<feature type="binding site" evidence="8">
    <location>
        <position position="99"/>
    </location>
    <ligand>
        <name>Zn(2+)</name>
        <dbReference type="ChEBI" id="CHEBI:29105"/>
        <note>catalytic</note>
    </ligand>
</feature>
<dbReference type="PANTHER" id="PTHR11079:SF202">
    <property type="entry name" value="TRNA-SPECIFIC ADENOSINE DEAMINASE"/>
    <property type="match status" value="1"/>
</dbReference>
<dbReference type="GO" id="GO:0008270">
    <property type="term" value="F:zinc ion binding"/>
    <property type="evidence" value="ECO:0007669"/>
    <property type="project" value="UniProtKB-UniRule"/>
</dbReference>
<dbReference type="GO" id="GO:0052717">
    <property type="term" value="F:tRNA-specific adenosine-34 deaminase activity"/>
    <property type="evidence" value="ECO:0007669"/>
    <property type="project" value="UniProtKB-UniRule"/>
</dbReference>
<comment type="function">
    <text evidence="8">Catalyzes the deamination of adenosine to inosine at the wobble position 34 of tRNA(Arg2).</text>
</comment>
<dbReference type="AlphaFoldDB" id="A0A3M8RGF1"/>
<evidence type="ECO:0000313" key="10">
    <source>
        <dbReference type="EMBL" id="RNF67627.1"/>
    </source>
</evidence>